<dbReference type="InterPro" id="IPR014719">
    <property type="entry name" value="Ribosomal_bL12_C/ClpS-like"/>
</dbReference>
<comment type="similarity">
    <text evidence="1">Belongs to the ClpS family.</text>
</comment>
<dbReference type="EMBL" id="UAWL01000006">
    <property type="protein sequence ID" value="SQB99347.1"/>
    <property type="molecule type" value="Genomic_DNA"/>
</dbReference>
<reference evidence="3 4" key="1">
    <citation type="submission" date="2018-06" db="EMBL/GenBank/DDBJ databases">
        <authorList>
            <consortium name="Pathogen Informatics"/>
            <person name="Doyle S."/>
        </authorList>
    </citation>
    <scope>NUCLEOTIDE SEQUENCE [LARGE SCALE GENOMIC DNA]</scope>
    <source>
        <strain evidence="3 4">NCTC13102</strain>
    </source>
</reference>
<dbReference type="Proteomes" id="UP000250166">
    <property type="component" value="Unassembled WGS sequence"/>
</dbReference>
<comment type="subunit">
    <text evidence="1">Binds to the N-terminal domain of the chaperone ClpA.</text>
</comment>
<proteinExistence type="inferred from homology"/>
<dbReference type="InterPro" id="IPR003769">
    <property type="entry name" value="ClpS_core"/>
</dbReference>
<evidence type="ECO:0000313" key="4">
    <source>
        <dbReference type="Proteomes" id="UP000250166"/>
    </source>
</evidence>
<accession>A0A2X3BC40</accession>
<dbReference type="InterPro" id="IPR022935">
    <property type="entry name" value="ClpS"/>
</dbReference>
<comment type="function">
    <text evidence="1">Involved in the modulation of the specificity of the ClpAP-mediated ATP-dependent protein degradation.</text>
</comment>
<sequence length="103" mass="11687">MPHSSTQQEFDIQSDLLLQTPKMARVVLLNDNYTTMDFVIEILQTIFAKSHNEAVKITLDVHKTGRGTCGIYPYDIAEIKIQETINAAQKAQFPLKVYSESIE</sequence>
<evidence type="ECO:0000259" key="2">
    <source>
        <dbReference type="Pfam" id="PF02617"/>
    </source>
</evidence>
<dbReference type="GO" id="GO:0008233">
    <property type="term" value="F:peptidase activity"/>
    <property type="evidence" value="ECO:0007669"/>
    <property type="project" value="UniProtKB-KW"/>
</dbReference>
<dbReference type="Pfam" id="PF02617">
    <property type="entry name" value="ClpS"/>
    <property type="match status" value="1"/>
</dbReference>
<feature type="domain" description="Adaptor protein ClpS core" evidence="2">
    <location>
        <begin position="20"/>
        <end position="97"/>
    </location>
</feature>
<name>A0A2X3BC40_9HELI</name>
<dbReference type="SUPFAM" id="SSF54736">
    <property type="entry name" value="ClpS-like"/>
    <property type="match status" value="1"/>
</dbReference>
<gene>
    <name evidence="1 3" type="primary">clpS</name>
    <name evidence="3" type="ORF">NCTC13102_01705</name>
</gene>
<evidence type="ECO:0000313" key="3">
    <source>
        <dbReference type="EMBL" id="SQB99347.1"/>
    </source>
</evidence>
<dbReference type="HAMAP" id="MF_00302">
    <property type="entry name" value="ClpS"/>
    <property type="match status" value="1"/>
</dbReference>
<dbReference type="GO" id="GO:0006508">
    <property type="term" value="P:proteolysis"/>
    <property type="evidence" value="ECO:0007669"/>
    <property type="project" value="UniProtKB-UniRule"/>
</dbReference>
<keyword evidence="3" id="KW-0645">Protease</keyword>
<organism evidence="3 4">
    <name type="scientific">Helicobacter fennelliae</name>
    <dbReference type="NCBI Taxonomy" id="215"/>
    <lineage>
        <taxon>Bacteria</taxon>
        <taxon>Pseudomonadati</taxon>
        <taxon>Campylobacterota</taxon>
        <taxon>Epsilonproteobacteria</taxon>
        <taxon>Campylobacterales</taxon>
        <taxon>Helicobacteraceae</taxon>
        <taxon>Helicobacter</taxon>
    </lineage>
</organism>
<dbReference type="AlphaFoldDB" id="A0A2X3BC40"/>
<dbReference type="RefSeq" id="WP_023946055.1">
    <property type="nucleotide sequence ID" value="NZ_UAWL01000006.1"/>
</dbReference>
<evidence type="ECO:0000256" key="1">
    <source>
        <dbReference type="HAMAP-Rule" id="MF_00302"/>
    </source>
</evidence>
<dbReference type="Gene3D" id="3.30.1390.10">
    <property type="match status" value="1"/>
</dbReference>
<protein>
    <recommendedName>
        <fullName evidence="1">ATP-dependent Clp protease adapter protein ClpS</fullName>
    </recommendedName>
</protein>
<keyword evidence="3" id="KW-0378">Hydrolase</keyword>
<dbReference type="GO" id="GO:0030163">
    <property type="term" value="P:protein catabolic process"/>
    <property type="evidence" value="ECO:0007669"/>
    <property type="project" value="InterPro"/>
</dbReference>